<keyword evidence="4" id="KW-1185">Reference proteome</keyword>
<dbReference type="GeneID" id="93581061"/>
<reference evidence="4" key="1">
    <citation type="journal article" date="2017" name="Genome Biol.">
        <title>Comparative genomics reveals high biological diversity and specific adaptations in the industrially and medically important fungal genus Aspergillus.</title>
        <authorList>
            <person name="de Vries R.P."/>
            <person name="Riley R."/>
            <person name="Wiebenga A."/>
            <person name="Aguilar-Osorio G."/>
            <person name="Amillis S."/>
            <person name="Uchima C.A."/>
            <person name="Anderluh G."/>
            <person name="Asadollahi M."/>
            <person name="Askin M."/>
            <person name="Barry K."/>
            <person name="Battaglia E."/>
            <person name="Bayram O."/>
            <person name="Benocci T."/>
            <person name="Braus-Stromeyer S.A."/>
            <person name="Caldana C."/>
            <person name="Canovas D."/>
            <person name="Cerqueira G.C."/>
            <person name="Chen F."/>
            <person name="Chen W."/>
            <person name="Choi C."/>
            <person name="Clum A."/>
            <person name="Dos Santos R.A."/>
            <person name="Damasio A.R."/>
            <person name="Diallinas G."/>
            <person name="Emri T."/>
            <person name="Fekete E."/>
            <person name="Flipphi M."/>
            <person name="Freyberg S."/>
            <person name="Gallo A."/>
            <person name="Gournas C."/>
            <person name="Habgood R."/>
            <person name="Hainaut M."/>
            <person name="Harispe M.L."/>
            <person name="Henrissat B."/>
            <person name="Hilden K.S."/>
            <person name="Hope R."/>
            <person name="Hossain A."/>
            <person name="Karabika E."/>
            <person name="Karaffa L."/>
            <person name="Karanyi Z."/>
            <person name="Krasevec N."/>
            <person name="Kuo A."/>
            <person name="Kusch H."/>
            <person name="LaButti K."/>
            <person name="Lagendijk E.L."/>
            <person name="Lapidus A."/>
            <person name="Levasseur A."/>
            <person name="Lindquist E."/>
            <person name="Lipzen A."/>
            <person name="Logrieco A.F."/>
            <person name="MacCabe A."/>
            <person name="Maekelae M.R."/>
            <person name="Malavazi I."/>
            <person name="Melin P."/>
            <person name="Meyer V."/>
            <person name="Mielnichuk N."/>
            <person name="Miskei M."/>
            <person name="Molnar A.P."/>
            <person name="Mule G."/>
            <person name="Ngan C.Y."/>
            <person name="Orejas M."/>
            <person name="Orosz E."/>
            <person name="Ouedraogo J.P."/>
            <person name="Overkamp K.M."/>
            <person name="Park H.-S."/>
            <person name="Perrone G."/>
            <person name="Piumi F."/>
            <person name="Punt P.J."/>
            <person name="Ram A.F."/>
            <person name="Ramon A."/>
            <person name="Rauscher S."/>
            <person name="Record E."/>
            <person name="Riano-Pachon D.M."/>
            <person name="Robert V."/>
            <person name="Roehrig J."/>
            <person name="Ruller R."/>
            <person name="Salamov A."/>
            <person name="Salih N.S."/>
            <person name="Samson R.A."/>
            <person name="Sandor E."/>
            <person name="Sanguinetti M."/>
            <person name="Schuetze T."/>
            <person name="Sepcic K."/>
            <person name="Shelest E."/>
            <person name="Sherlock G."/>
            <person name="Sophianopoulou V."/>
            <person name="Squina F.M."/>
            <person name="Sun H."/>
            <person name="Susca A."/>
            <person name="Todd R.B."/>
            <person name="Tsang A."/>
            <person name="Unkles S.E."/>
            <person name="van de Wiele N."/>
            <person name="van Rossen-Uffink D."/>
            <person name="Oliveira J.V."/>
            <person name="Vesth T.C."/>
            <person name="Visser J."/>
            <person name="Yu J.-H."/>
            <person name="Zhou M."/>
            <person name="Andersen M.R."/>
            <person name="Archer D.B."/>
            <person name="Baker S.E."/>
            <person name="Benoit I."/>
            <person name="Brakhage A.A."/>
            <person name="Braus G.H."/>
            <person name="Fischer R."/>
            <person name="Frisvad J.C."/>
            <person name="Goldman G.H."/>
            <person name="Houbraken J."/>
            <person name="Oakley B."/>
            <person name="Pocsi I."/>
            <person name="Scazzocchio C."/>
            <person name="Seiboth B."/>
            <person name="vanKuyk P.A."/>
            <person name="Wortman J."/>
            <person name="Dyer P.S."/>
            <person name="Grigoriev I.V."/>
        </authorList>
    </citation>
    <scope>NUCLEOTIDE SEQUENCE [LARGE SCALE GENOMIC DNA]</scope>
    <source>
        <strain evidence="4">CBS 101740 / IMI 381727 / IBT 21946</strain>
    </source>
</reference>
<dbReference type="EMBL" id="KV878679">
    <property type="protein sequence ID" value="OJJ78270.1"/>
    <property type="molecule type" value="Genomic_DNA"/>
</dbReference>
<dbReference type="VEuPathDB" id="FungiDB:ASPBRDRAFT_656673"/>
<gene>
    <name evidence="3" type="ORF">ASPBRDRAFT_656673</name>
</gene>
<dbReference type="AlphaFoldDB" id="A0A1L9V2X7"/>
<accession>A0A1L9V2X7</accession>
<keyword evidence="2" id="KW-0472">Membrane</keyword>
<evidence type="ECO:0000313" key="4">
    <source>
        <dbReference type="Proteomes" id="UP000184499"/>
    </source>
</evidence>
<protein>
    <submittedName>
        <fullName evidence="3">Uncharacterized protein</fullName>
    </submittedName>
</protein>
<feature type="region of interest" description="Disordered" evidence="1">
    <location>
        <begin position="1"/>
        <end position="28"/>
    </location>
</feature>
<evidence type="ECO:0000256" key="1">
    <source>
        <dbReference type="SAM" id="MobiDB-lite"/>
    </source>
</evidence>
<evidence type="ECO:0000313" key="3">
    <source>
        <dbReference type="EMBL" id="OJJ78270.1"/>
    </source>
</evidence>
<organism evidence="3 4">
    <name type="scientific">Aspergillus brasiliensis (strain CBS 101740 / IMI 381727 / IBT 21946)</name>
    <dbReference type="NCBI Taxonomy" id="767769"/>
    <lineage>
        <taxon>Eukaryota</taxon>
        <taxon>Fungi</taxon>
        <taxon>Dikarya</taxon>
        <taxon>Ascomycota</taxon>
        <taxon>Pezizomycotina</taxon>
        <taxon>Eurotiomycetes</taxon>
        <taxon>Eurotiomycetidae</taxon>
        <taxon>Eurotiales</taxon>
        <taxon>Aspergillaceae</taxon>
        <taxon>Aspergillus</taxon>
        <taxon>Aspergillus subgen. Circumdati</taxon>
    </lineage>
</organism>
<keyword evidence="2" id="KW-1133">Transmembrane helix</keyword>
<keyword evidence="2" id="KW-0812">Transmembrane</keyword>
<name>A0A1L9V2X7_ASPBC</name>
<proteinExistence type="predicted"/>
<dbReference type="RefSeq" id="XP_067485517.1">
    <property type="nucleotide sequence ID" value="XM_067628573.1"/>
</dbReference>
<feature type="transmembrane region" description="Helical" evidence="2">
    <location>
        <begin position="65"/>
        <end position="84"/>
    </location>
</feature>
<sequence length="104" mass="11735">MSEMAKRSVREPKRQSDSEGRRGKTLETDWDARLNGRFQIGTAILQPLLQACNNESRFHFRKADGFLTGEFVGTLILIISLVNLSKSQKFGSIHNKVGIAMERV</sequence>
<dbReference type="Proteomes" id="UP000184499">
    <property type="component" value="Unassembled WGS sequence"/>
</dbReference>
<evidence type="ECO:0000256" key="2">
    <source>
        <dbReference type="SAM" id="Phobius"/>
    </source>
</evidence>